<gene>
    <name evidence="16" type="ORF">UX22_C0014G0007</name>
</gene>
<dbReference type="GO" id="GO:0000049">
    <property type="term" value="F:tRNA binding"/>
    <property type="evidence" value="ECO:0007669"/>
    <property type="project" value="UniProtKB-KW"/>
</dbReference>
<dbReference type="PIRSF" id="PIRSF006621">
    <property type="entry name" value="Dus"/>
    <property type="match status" value="1"/>
</dbReference>
<comment type="catalytic activity">
    <reaction evidence="11">
        <text>a 5,6-dihydrouridine in tRNA + NAD(+) = a uridine in tRNA + NADH + H(+)</text>
        <dbReference type="Rhea" id="RHEA:54452"/>
        <dbReference type="Rhea" id="RHEA-COMP:13339"/>
        <dbReference type="Rhea" id="RHEA-COMP:13887"/>
        <dbReference type="ChEBI" id="CHEBI:15378"/>
        <dbReference type="ChEBI" id="CHEBI:57540"/>
        <dbReference type="ChEBI" id="CHEBI:57945"/>
        <dbReference type="ChEBI" id="CHEBI:65315"/>
        <dbReference type="ChEBI" id="CHEBI:74443"/>
    </reaction>
</comment>
<feature type="binding site" evidence="14">
    <location>
        <begin position="239"/>
        <end position="240"/>
    </location>
    <ligand>
        <name>FMN</name>
        <dbReference type="ChEBI" id="CHEBI:58210"/>
    </ligand>
</feature>
<keyword evidence="3" id="KW-0820">tRNA-binding</keyword>
<dbReference type="PANTHER" id="PTHR45846">
    <property type="entry name" value="TRNA-DIHYDROURIDINE(47) SYNTHASE [NAD(P)(+)]-LIKE"/>
    <property type="match status" value="1"/>
</dbReference>
<evidence type="ECO:0000259" key="15">
    <source>
        <dbReference type="Pfam" id="PF01207"/>
    </source>
</evidence>
<evidence type="ECO:0000256" key="2">
    <source>
        <dbReference type="ARBA" id="ARBA00002790"/>
    </source>
</evidence>
<keyword evidence="8" id="KW-0694">RNA-binding</keyword>
<feature type="binding site" evidence="14">
    <location>
        <position position="147"/>
    </location>
    <ligand>
        <name>FMN</name>
        <dbReference type="ChEBI" id="CHEBI:58210"/>
    </ligand>
</feature>
<evidence type="ECO:0000256" key="13">
    <source>
        <dbReference type="PIRSR" id="PIRSR006621-1"/>
    </source>
</evidence>
<organism evidence="16 17">
    <name type="scientific">Candidatus Jorgensenbacteria bacterium GW2011_GWA2_45_9</name>
    <dbReference type="NCBI Taxonomy" id="1618663"/>
    <lineage>
        <taxon>Bacteria</taxon>
        <taxon>Candidatus Joergenseniibacteriota</taxon>
    </lineage>
</organism>
<dbReference type="CDD" id="cd02801">
    <property type="entry name" value="DUS_like_FMN"/>
    <property type="match status" value="1"/>
</dbReference>
<keyword evidence="5 12" id="KW-0288">FMN</keyword>
<dbReference type="PATRIC" id="fig|1618663.3.peg.406"/>
<evidence type="ECO:0000256" key="11">
    <source>
        <dbReference type="ARBA" id="ARBA00048802"/>
    </source>
</evidence>
<keyword evidence="9 12" id="KW-0560">Oxidoreductase</keyword>
<comment type="similarity">
    <text evidence="12">Belongs to the dus family.</text>
</comment>
<feature type="binding site" evidence="14">
    <location>
        <position position="175"/>
    </location>
    <ligand>
        <name>FMN</name>
        <dbReference type="ChEBI" id="CHEBI:58210"/>
    </ligand>
</feature>
<dbReference type="InterPro" id="IPR024036">
    <property type="entry name" value="tRNA-dHydroUridine_Synthase_C"/>
</dbReference>
<dbReference type="InterPro" id="IPR018517">
    <property type="entry name" value="tRNA_hU_synthase_CS"/>
</dbReference>
<comment type="caution">
    <text evidence="16">The sequence shown here is derived from an EMBL/GenBank/DDBJ whole genome shotgun (WGS) entry which is preliminary data.</text>
</comment>
<feature type="active site" description="Proton donor" evidence="13">
    <location>
        <position position="103"/>
    </location>
</feature>
<dbReference type="SUPFAM" id="SSF51395">
    <property type="entry name" value="FMN-linked oxidoreductases"/>
    <property type="match status" value="1"/>
</dbReference>
<dbReference type="InterPro" id="IPR001269">
    <property type="entry name" value="DUS_fam"/>
</dbReference>
<dbReference type="Proteomes" id="UP000034727">
    <property type="component" value="Unassembled WGS sequence"/>
</dbReference>
<evidence type="ECO:0000256" key="14">
    <source>
        <dbReference type="PIRSR" id="PIRSR006621-2"/>
    </source>
</evidence>
<dbReference type="PANTHER" id="PTHR45846:SF1">
    <property type="entry name" value="TRNA-DIHYDROURIDINE(47) SYNTHASE [NAD(P)(+)]-LIKE"/>
    <property type="match status" value="1"/>
</dbReference>
<dbReference type="Gene3D" id="1.10.1200.80">
    <property type="entry name" value="Putative flavin oxidoreducatase, domain 2"/>
    <property type="match status" value="1"/>
</dbReference>
<evidence type="ECO:0000313" key="16">
    <source>
        <dbReference type="EMBL" id="KKU14940.1"/>
    </source>
</evidence>
<feature type="domain" description="DUS-like FMN-binding" evidence="15">
    <location>
        <begin position="16"/>
        <end position="340"/>
    </location>
</feature>
<keyword evidence="14" id="KW-0547">Nucleotide-binding</keyword>
<dbReference type="InterPro" id="IPR013785">
    <property type="entry name" value="Aldolase_TIM"/>
</dbReference>
<proteinExistence type="inferred from homology"/>
<evidence type="ECO:0000256" key="9">
    <source>
        <dbReference type="ARBA" id="ARBA00023002"/>
    </source>
</evidence>
<dbReference type="GO" id="GO:0050660">
    <property type="term" value="F:flavin adenine dinucleotide binding"/>
    <property type="evidence" value="ECO:0007669"/>
    <property type="project" value="InterPro"/>
</dbReference>
<dbReference type="EC" id="1.3.1.-" evidence="12"/>
<sequence>MTLGFWGKIKKPIFALAPMDDVTDVAFREIVASYATPDVFYTEFVSCEGMLHNPEALSVKLKFTSKQKPIVAQLFGASPANFRKCAEIVAALGFDGIDINMGCPDRAVVKQGAGAALIKNPIQAKKIIIETKKGAVVLGKAIPVSVKTRLGYSKDILENWLPRIFETEPAAVVIHARTASELSKVPARWERVARAVELRDKFYGRRKVRPLIIGNGDVNNLFEATERARESGADGVMLGRAALGAPWIFRNAAAFKARGYEKRKARVVSAEARLRATVRHTRMFEKFFGNSYLNRSTSAKNFDIMKKHFSAYIRGFDGAKELRMKMMKIKSASEAKAILERI</sequence>
<dbReference type="Gene3D" id="3.20.20.70">
    <property type="entry name" value="Aldolase class I"/>
    <property type="match status" value="1"/>
</dbReference>
<reference evidence="16 17" key="1">
    <citation type="journal article" date="2015" name="Nature">
        <title>rRNA introns, odd ribosomes, and small enigmatic genomes across a large radiation of phyla.</title>
        <authorList>
            <person name="Brown C.T."/>
            <person name="Hug L.A."/>
            <person name="Thomas B.C."/>
            <person name="Sharon I."/>
            <person name="Castelle C.J."/>
            <person name="Singh A."/>
            <person name="Wilkins M.J."/>
            <person name="Williams K.H."/>
            <person name="Banfield J.F."/>
        </authorList>
    </citation>
    <scope>NUCLEOTIDE SEQUENCE [LARGE SCALE GENOMIC DNA]</scope>
</reference>
<evidence type="ECO:0000256" key="10">
    <source>
        <dbReference type="ARBA" id="ARBA00048205"/>
    </source>
</evidence>
<accession>A0A0G1R203</accession>
<comment type="cofactor">
    <cofactor evidence="1 12 14">
        <name>FMN</name>
        <dbReference type="ChEBI" id="CHEBI:58210"/>
    </cofactor>
</comment>
<evidence type="ECO:0000256" key="6">
    <source>
        <dbReference type="ARBA" id="ARBA00022694"/>
    </source>
</evidence>
<dbReference type="AlphaFoldDB" id="A0A0G1R203"/>
<evidence type="ECO:0000256" key="1">
    <source>
        <dbReference type="ARBA" id="ARBA00001917"/>
    </source>
</evidence>
<dbReference type="EMBL" id="LCLJ01000014">
    <property type="protein sequence ID" value="KKU14940.1"/>
    <property type="molecule type" value="Genomic_DNA"/>
</dbReference>
<keyword evidence="6 12" id="KW-0819">tRNA processing</keyword>
<dbReference type="PROSITE" id="PS01136">
    <property type="entry name" value="UPF0034"/>
    <property type="match status" value="1"/>
</dbReference>
<evidence type="ECO:0000256" key="12">
    <source>
        <dbReference type="PIRNR" id="PIRNR006621"/>
    </source>
</evidence>
<evidence type="ECO:0000256" key="3">
    <source>
        <dbReference type="ARBA" id="ARBA00022555"/>
    </source>
</evidence>
<evidence type="ECO:0000256" key="7">
    <source>
        <dbReference type="ARBA" id="ARBA00022857"/>
    </source>
</evidence>
<name>A0A0G1R203_9BACT</name>
<dbReference type="GO" id="GO:0017150">
    <property type="term" value="F:tRNA dihydrouridine synthase activity"/>
    <property type="evidence" value="ECO:0007669"/>
    <property type="project" value="InterPro"/>
</dbReference>
<keyword evidence="7" id="KW-0521">NADP</keyword>
<dbReference type="Pfam" id="PF01207">
    <property type="entry name" value="Dus"/>
    <property type="match status" value="1"/>
</dbReference>
<comment type="function">
    <text evidence="2 12">Catalyzes the synthesis of 5,6-dihydrouridine (D), a modified base found in the D-loop of most tRNAs, via the reduction of the C5-C6 double bond in target uridines.</text>
</comment>
<comment type="catalytic activity">
    <reaction evidence="10">
        <text>a 5,6-dihydrouridine in tRNA + NADP(+) = a uridine in tRNA + NADPH + H(+)</text>
        <dbReference type="Rhea" id="RHEA:23624"/>
        <dbReference type="Rhea" id="RHEA-COMP:13339"/>
        <dbReference type="Rhea" id="RHEA-COMP:13887"/>
        <dbReference type="ChEBI" id="CHEBI:15378"/>
        <dbReference type="ChEBI" id="CHEBI:57783"/>
        <dbReference type="ChEBI" id="CHEBI:58349"/>
        <dbReference type="ChEBI" id="CHEBI:65315"/>
        <dbReference type="ChEBI" id="CHEBI:74443"/>
    </reaction>
</comment>
<evidence type="ECO:0000256" key="5">
    <source>
        <dbReference type="ARBA" id="ARBA00022643"/>
    </source>
</evidence>
<keyword evidence="4 12" id="KW-0285">Flavoprotein</keyword>
<evidence type="ECO:0000256" key="4">
    <source>
        <dbReference type="ARBA" id="ARBA00022630"/>
    </source>
</evidence>
<protein>
    <recommendedName>
        <fullName evidence="12">tRNA-dihydrouridine synthase</fullName>
        <ecNumber evidence="12">1.3.1.-</ecNumber>
    </recommendedName>
</protein>
<feature type="binding site" evidence="14">
    <location>
        <position position="73"/>
    </location>
    <ligand>
        <name>FMN</name>
        <dbReference type="ChEBI" id="CHEBI:58210"/>
    </ligand>
</feature>
<evidence type="ECO:0000313" key="17">
    <source>
        <dbReference type="Proteomes" id="UP000034727"/>
    </source>
</evidence>
<dbReference type="InterPro" id="IPR035587">
    <property type="entry name" value="DUS-like_FMN-bd"/>
</dbReference>
<evidence type="ECO:0000256" key="8">
    <source>
        <dbReference type="ARBA" id="ARBA00022884"/>
    </source>
</evidence>